<keyword evidence="2" id="KW-1185">Reference proteome</keyword>
<accession>A0A3M7SE81</accession>
<dbReference type="AlphaFoldDB" id="A0A3M7SE81"/>
<gene>
    <name evidence="1" type="ORF">BpHYR1_025066</name>
</gene>
<sequence length="119" mass="14059">MKTIFTFALLNGLQTIKKVKEKIISLISTRLNILIPNFINKSSAHIEVHKFYLIFIMKKKYDQLVTKFFYRLYVPDQCFYYTAIHFLTFHIGLAKEPFALASLNDQFLINFLLNIFAKN</sequence>
<evidence type="ECO:0000313" key="2">
    <source>
        <dbReference type="Proteomes" id="UP000276133"/>
    </source>
</evidence>
<protein>
    <submittedName>
        <fullName evidence="1">Uncharacterized protein</fullName>
    </submittedName>
</protein>
<evidence type="ECO:0000313" key="1">
    <source>
        <dbReference type="EMBL" id="RNA34123.1"/>
    </source>
</evidence>
<proteinExistence type="predicted"/>
<comment type="caution">
    <text evidence="1">The sequence shown here is derived from an EMBL/GenBank/DDBJ whole genome shotgun (WGS) entry which is preliminary data.</text>
</comment>
<organism evidence="1 2">
    <name type="scientific">Brachionus plicatilis</name>
    <name type="common">Marine rotifer</name>
    <name type="synonym">Brachionus muelleri</name>
    <dbReference type="NCBI Taxonomy" id="10195"/>
    <lineage>
        <taxon>Eukaryota</taxon>
        <taxon>Metazoa</taxon>
        <taxon>Spiralia</taxon>
        <taxon>Gnathifera</taxon>
        <taxon>Rotifera</taxon>
        <taxon>Eurotatoria</taxon>
        <taxon>Monogononta</taxon>
        <taxon>Pseudotrocha</taxon>
        <taxon>Ploima</taxon>
        <taxon>Brachionidae</taxon>
        <taxon>Brachionus</taxon>
    </lineage>
</organism>
<dbReference type="EMBL" id="REGN01001523">
    <property type="protein sequence ID" value="RNA34123.1"/>
    <property type="molecule type" value="Genomic_DNA"/>
</dbReference>
<dbReference type="Proteomes" id="UP000276133">
    <property type="component" value="Unassembled WGS sequence"/>
</dbReference>
<reference evidence="1 2" key="1">
    <citation type="journal article" date="2018" name="Sci. Rep.">
        <title>Genomic signatures of local adaptation to the degree of environmental predictability in rotifers.</title>
        <authorList>
            <person name="Franch-Gras L."/>
            <person name="Hahn C."/>
            <person name="Garcia-Roger E.M."/>
            <person name="Carmona M.J."/>
            <person name="Serra M."/>
            <person name="Gomez A."/>
        </authorList>
    </citation>
    <scope>NUCLEOTIDE SEQUENCE [LARGE SCALE GENOMIC DNA]</scope>
    <source>
        <strain evidence="1">HYR1</strain>
    </source>
</reference>
<name>A0A3M7SE81_BRAPC</name>